<sequence length="181" mass="19314">MADMERLRRLSRLMQNIVLVFTGVLFVAACWVILGSFSDKAGFEGVLRQSLSIDGPIALTSSSIGVTVVLMLVQLGLFVAALYCVWRMFGAFAAEEPLSGDSALWMRRTGLSFVAVAGGSIVLQTVIILVLTLGNPPGQKMLAVGVGSSELLALLIASIMYMTSRLITVAAEVRADQKGFI</sequence>
<dbReference type="EMBL" id="AMSI01000017">
    <property type="protein sequence ID" value="EKF40520.1"/>
    <property type="molecule type" value="Genomic_DNA"/>
</dbReference>
<keyword evidence="1" id="KW-1133">Transmembrane helix</keyword>
<feature type="transmembrane region" description="Helical" evidence="1">
    <location>
        <begin position="151"/>
        <end position="171"/>
    </location>
</feature>
<dbReference type="STRING" id="721133.SAMN05216176_104315"/>
<accession>K2NM60</accession>
<proteinExistence type="predicted"/>
<dbReference type="AlphaFoldDB" id="K2NM60"/>
<dbReference type="Pfam" id="PF11188">
    <property type="entry name" value="DUF2975"/>
    <property type="match status" value="1"/>
</dbReference>
<reference evidence="2 3" key="1">
    <citation type="journal article" date="2012" name="J. Bacteriol.">
        <title>Genome Sequence of Nitratireductor indicus Type Strain C115.</title>
        <authorList>
            <person name="Lai Q."/>
            <person name="Li G."/>
            <person name="Yu Z."/>
            <person name="Shao Z."/>
        </authorList>
    </citation>
    <scope>NUCLEOTIDE SEQUENCE [LARGE SCALE GENOMIC DNA]</scope>
    <source>
        <strain evidence="2 3">C115</strain>
    </source>
</reference>
<evidence type="ECO:0000313" key="3">
    <source>
        <dbReference type="Proteomes" id="UP000007374"/>
    </source>
</evidence>
<name>K2NM60_9HYPH</name>
<evidence type="ECO:0000256" key="1">
    <source>
        <dbReference type="SAM" id="Phobius"/>
    </source>
</evidence>
<evidence type="ECO:0008006" key="4">
    <source>
        <dbReference type="Google" id="ProtNLM"/>
    </source>
</evidence>
<dbReference type="eggNOG" id="ENOG50339QN">
    <property type="taxonomic scope" value="Bacteria"/>
</dbReference>
<dbReference type="PROSITE" id="PS51257">
    <property type="entry name" value="PROKAR_LIPOPROTEIN"/>
    <property type="match status" value="1"/>
</dbReference>
<comment type="caution">
    <text evidence="2">The sequence shown here is derived from an EMBL/GenBank/DDBJ whole genome shotgun (WGS) entry which is preliminary data.</text>
</comment>
<evidence type="ECO:0000313" key="2">
    <source>
        <dbReference type="EMBL" id="EKF40520.1"/>
    </source>
</evidence>
<dbReference type="InterPro" id="IPR021354">
    <property type="entry name" value="DUF2975"/>
</dbReference>
<dbReference type="PATRIC" id="fig|1231190.3.peg.4216"/>
<dbReference type="Proteomes" id="UP000007374">
    <property type="component" value="Unassembled WGS sequence"/>
</dbReference>
<keyword evidence="3" id="KW-1185">Reference proteome</keyword>
<keyword evidence="1" id="KW-0812">Transmembrane</keyword>
<keyword evidence="1" id="KW-0472">Membrane</keyword>
<protein>
    <recommendedName>
        <fullName evidence="4">DUF2975 domain-containing protein</fullName>
    </recommendedName>
</protein>
<feature type="transmembrane region" description="Helical" evidence="1">
    <location>
        <begin position="110"/>
        <end position="131"/>
    </location>
</feature>
<dbReference type="RefSeq" id="WP_009452297.1">
    <property type="nucleotide sequence ID" value="NZ_AMSI01000017.1"/>
</dbReference>
<dbReference type="OrthoDB" id="8100870at2"/>
<feature type="transmembrane region" description="Helical" evidence="1">
    <location>
        <begin position="16"/>
        <end position="37"/>
    </location>
</feature>
<feature type="transmembrane region" description="Helical" evidence="1">
    <location>
        <begin position="57"/>
        <end position="89"/>
    </location>
</feature>
<organism evidence="2 3">
    <name type="scientific">Nitratireductor indicus C115</name>
    <dbReference type="NCBI Taxonomy" id="1231190"/>
    <lineage>
        <taxon>Bacteria</taxon>
        <taxon>Pseudomonadati</taxon>
        <taxon>Pseudomonadota</taxon>
        <taxon>Alphaproteobacteria</taxon>
        <taxon>Hyphomicrobiales</taxon>
        <taxon>Phyllobacteriaceae</taxon>
        <taxon>Nitratireductor</taxon>
    </lineage>
</organism>
<gene>
    <name evidence="2" type="ORF">NA8A_20387</name>
</gene>